<gene>
    <name evidence="7" type="ORF">GCM10023144_09940</name>
</gene>
<evidence type="ECO:0000313" key="7">
    <source>
        <dbReference type="EMBL" id="GAA4326473.1"/>
    </source>
</evidence>
<feature type="domain" description="TauD/TfdA-like" evidence="6">
    <location>
        <begin position="9"/>
        <end position="274"/>
    </location>
</feature>
<keyword evidence="3 7" id="KW-0223">Dioxygenase</keyword>
<dbReference type="InterPro" id="IPR003819">
    <property type="entry name" value="TauD/TfdA-like"/>
</dbReference>
<comment type="similarity">
    <text evidence="1">Belongs to the TfdA dioxygenase family.</text>
</comment>
<evidence type="ECO:0000256" key="4">
    <source>
        <dbReference type="ARBA" id="ARBA00023002"/>
    </source>
</evidence>
<evidence type="ECO:0000256" key="1">
    <source>
        <dbReference type="ARBA" id="ARBA00005896"/>
    </source>
</evidence>
<dbReference type="Gene3D" id="3.60.130.10">
    <property type="entry name" value="Clavaminate synthase-like"/>
    <property type="match status" value="1"/>
</dbReference>
<dbReference type="InterPro" id="IPR051323">
    <property type="entry name" value="AtsK-like"/>
</dbReference>
<evidence type="ECO:0000256" key="3">
    <source>
        <dbReference type="ARBA" id="ARBA00022964"/>
    </source>
</evidence>
<sequence length="282" mass="31639">MQNGSNIVVEPVTGAIGAEIVGVDISRPLDDATVAALRQALLDHCVIFFRDQELDMAGLKAFAARFGEIFLHPNILGSKADPAVIEIIRQPGEKRIVGEDWHSDTAHVAAPPMGSVLYGVDVPPYGGDTLFANQYLAYETLSPGLKRMLEGVRALHSDRDVAGPAAELNANRSTKVRENPDWRETAHFHPVVRTHPETGRKALYVNRQTTMAFEHMTPEESRPLLEYLCRHAHRPEFSCRFRWRRGSVAFWDNRCAQHTAVHDAGRFRREMRRVQLVGDAPF</sequence>
<reference evidence="8" key="1">
    <citation type="journal article" date="2019" name="Int. J. Syst. Evol. Microbiol.">
        <title>The Global Catalogue of Microorganisms (GCM) 10K type strain sequencing project: providing services to taxonomists for standard genome sequencing and annotation.</title>
        <authorList>
            <consortium name="The Broad Institute Genomics Platform"/>
            <consortium name="The Broad Institute Genome Sequencing Center for Infectious Disease"/>
            <person name="Wu L."/>
            <person name="Ma J."/>
        </authorList>
    </citation>
    <scope>NUCLEOTIDE SEQUENCE [LARGE SCALE GENOMIC DNA]</scope>
    <source>
        <strain evidence="8">JCM 17666</strain>
    </source>
</reference>
<dbReference type="PANTHER" id="PTHR30468:SF1">
    <property type="entry name" value="ALPHA-KETOGLUTARATE-DEPENDENT SULFONATE DIOXYGENASE"/>
    <property type="match status" value="1"/>
</dbReference>
<keyword evidence="4" id="KW-0560">Oxidoreductase</keyword>
<protein>
    <submittedName>
        <fullName evidence="7">TauD/TfdA family dioxygenase</fullName>
    </submittedName>
</protein>
<dbReference type="Proteomes" id="UP001501671">
    <property type="component" value="Unassembled WGS sequence"/>
</dbReference>
<dbReference type="SUPFAM" id="SSF51197">
    <property type="entry name" value="Clavaminate synthase-like"/>
    <property type="match status" value="1"/>
</dbReference>
<dbReference type="EMBL" id="BAABFO010000004">
    <property type="protein sequence ID" value="GAA4326473.1"/>
    <property type="molecule type" value="Genomic_DNA"/>
</dbReference>
<name>A0ABP8GLI1_9BURK</name>
<evidence type="ECO:0000256" key="5">
    <source>
        <dbReference type="ARBA" id="ARBA00023004"/>
    </source>
</evidence>
<keyword evidence="8" id="KW-1185">Reference proteome</keyword>
<organism evidence="7 8">
    <name type="scientific">Pigmentiphaga soli</name>
    <dbReference type="NCBI Taxonomy" id="1007095"/>
    <lineage>
        <taxon>Bacteria</taxon>
        <taxon>Pseudomonadati</taxon>
        <taxon>Pseudomonadota</taxon>
        <taxon>Betaproteobacteria</taxon>
        <taxon>Burkholderiales</taxon>
        <taxon>Alcaligenaceae</taxon>
        <taxon>Pigmentiphaga</taxon>
    </lineage>
</organism>
<accession>A0ABP8GLI1</accession>
<proteinExistence type="inferred from homology"/>
<dbReference type="Pfam" id="PF02668">
    <property type="entry name" value="TauD"/>
    <property type="match status" value="1"/>
</dbReference>
<evidence type="ECO:0000256" key="2">
    <source>
        <dbReference type="ARBA" id="ARBA00022723"/>
    </source>
</evidence>
<comment type="caution">
    <text evidence="7">The sequence shown here is derived from an EMBL/GenBank/DDBJ whole genome shotgun (WGS) entry which is preliminary data.</text>
</comment>
<evidence type="ECO:0000259" key="6">
    <source>
        <dbReference type="Pfam" id="PF02668"/>
    </source>
</evidence>
<dbReference type="RefSeq" id="WP_345246955.1">
    <property type="nucleotide sequence ID" value="NZ_BAABFO010000004.1"/>
</dbReference>
<keyword evidence="2" id="KW-0479">Metal-binding</keyword>
<dbReference type="GO" id="GO:0051213">
    <property type="term" value="F:dioxygenase activity"/>
    <property type="evidence" value="ECO:0007669"/>
    <property type="project" value="UniProtKB-KW"/>
</dbReference>
<evidence type="ECO:0000313" key="8">
    <source>
        <dbReference type="Proteomes" id="UP001501671"/>
    </source>
</evidence>
<dbReference type="PANTHER" id="PTHR30468">
    <property type="entry name" value="ALPHA-KETOGLUTARATE-DEPENDENT SULFONATE DIOXYGENASE"/>
    <property type="match status" value="1"/>
</dbReference>
<keyword evidence="5" id="KW-0408">Iron</keyword>
<dbReference type="InterPro" id="IPR042098">
    <property type="entry name" value="TauD-like_sf"/>
</dbReference>